<feature type="domain" description="Enoyl reductase (ER)" evidence="1">
    <location>
        <begin position="10"/>
        <end position="318"/>
    </location>
</feature>
<dbReference type="GO" id="GO:0016491">
    <property type="term" value="F:oxidoreductase activity"/>
    <property type="evidence" value="ECO:0007669"/>
    <property type="project" value="InterPro"/>
</dbReference>
<keyword evidence="3" id="KW-1185">Reference proteome</keyword>
<dbReference type="Gene3D" id="3.90.180.10">
    <property type="entry name" value="Medium-chain alcohol dehydrogenases, catalytic domain"/>
    <property type="match status" value="1"/>
</dbReference>
<dbReference type="RefSeq" id="WP_130351111.1">
    <property type="nucleotide sequence ID" value="NZ_SGWY01000001.1"/>
</dbReference>
<dbReference type="Pfam" id="PF13602">
    <property type="entry name" value="ADH_zinc_N_2"/>
    <property type="match status" value="1"/>
</dbReference>
<organism evidence="2 3">
    <name type="scientific">Agromyces ramosus</name>
    <dbReference type="NCBI Taxonomy" id="33879"/>
    <lineage>
        <taxon>Bacteria</taxon>
        <taxon>Bacillati</taxon>
        <taxon>Actinomycetota</taxon>
        <taxon>Actinomycetes</taxon>
        <taxon>Micrococcales</taxon>
        <taxon>Microbacteriaceae</taxon>
        <taxon>Agromyces</taxon>
    </lineage>
</organism>
<sequence>MRAVRYERYGGPERLHLVELPSPVPGSGEVLVRVRAASVNSWDWDLLRGRPLFARLGGPLRPRMPVLGADVAGEVIAVGDGVTELAVGDRVHGDLSSAGWGGFAEFVAAPATAFRRIPDGIGFTDAAALPQAGGLALQGLRLAHVGPGDRVLVNGAGGGAGTLAVQLARRAGAAVTAVDRSDKLDLLTRLGATRAIDLADPAAGQPPPDGGYDAILELVARRRLRDYRSMLAPQGRFVIIGGRMGVILATFAFGRSMGRDGRSYRVLAAHANEGLEDLDAIVASGEVRPVIDAVLPLGGVPEALARIGAGDVHGKLVIDPTQ</sequence>
<evidence type="ECO:0000313" key="2">
    <source>
        <dbReference type="EMBL" id="RZS67694.1"/>
    </source>
</evidence>
<dbReference type="AlphaFoldDB" id="A0A4Q7MHL8"/>
<dbReference type="PANTHER" id="PTHR44013">
    <property type="entry name" value="ZINC-TYPE ALCOHOL DEHYDROGENASE-LIKE PROTEIN C16A3.02C"/>
    <property type="match status" value="1"/>
</dbReference>
<dbReference type="InterPro" id="IPR052733">
    <property type="entry name" value="Chloroplast_QOR"/>
</dbReference>
<evidence type="ECO:0000313" key="3">
    <source>
        <dbReference type="Proteomes" id="UP000293289"/>
    </source>
</evidence>
<dbReference type="SUPFAM" id="SSF51735">
    <property type="entry name" value="NAD(P)-binding Rossmann-fold domains"/>
    <property type="match status" value="1"/>
</dbReference>
<dbReference type="InterPro" id="IPR011032">
    <property type="entry name" value="GroES-like_sf"/>
</dbReference>
<dbReference type="InterPro" id="IPR002364">
    <property type="entry name" value="Quin_OxRdtase/zeta-crystal_CS"/>
</dbReference>
<dbReference type="Gene3D" id="3.40.50.720">
    <property type="entry name" value="NAD(P)-binding Rossmann-like Domain"/>
    <property type="match status" value="1"/>
</dbReference>
<name>A0A4Q7MHL8_9MICO</name>
<accession>A0A4Q7MHL8</accession>
<dbReference type="CDD" id="cd08267">
    <property type="entry name" value="MDR1"/>
    <property type="match status" value="1"/>
</dbReference>
<dbReference type="PANTHER" id="PTHR44013:SF1">
    <property type="entry name" value="ZINC-TYPE ALCOHOL DEHYDROGENASE-LIKE PROTEIN C16A3.02C"/>
    <property type="match status" value="1"/>
</dbReference>
<dbReference type="GO" id="GO:0008270">
    <property type="term" value="F:zinc ion binding"/>
    <property type="evidence" value="ECO:0007669"/>
    <property type="project" value="InterPro"/>
</dbReference>
<dbReference type="PROSITE" id="PS01162">
    <property type="entry name" value="QOR_ZETA_CRYSTAL"/>
    <property type="match status" value="1"/>
</dbReference>
<gene>
    <name evidence="2" type="ORF">EV187_0115</name>
</gene>
<dbReference type="Proteomes" id="UP000293289">
    <property type="component" value="Unassembled WGS sequence"/>
</dbReference>
<reference evidence="2 3" key="1">
    <citation type="submission" date="2019-02" db="EMBL/GenBank/DDBJ databases">
        <title>Genomic Encyclopedia of Type Strains, Phase IV (KMG-IV): sequencing the most valuable type-strain genomes for metagenomic binning, comparative biology and taxonomic classification.</title>
        <authorList>
            <person name="Goeker M."/>
        </authorList>
    </citation>
    <scope>NUCLEOTIDE SEQUENCE [LARGE SCALE GENOMIC DNA]</scope>
    <source>
        <strain evidence="2 3">DSM 43045</strain>
    </source>
</reference>
<comment type="caution">
    <text evidence="2">The sequence shown here is derived from an EMBL/GenBank/DDBJ whole genome shotgun (WGS) entry which is preliminary data.</text>
</comment>
<protein>
    <submittedName>
        <fullName evidence="2">NADPH:quinone reductase-like Zn-dependent oxidoreductase</fullName>
    </submittedName>
</protein>
<dbReference type="SMART" id="SM00829">
    <property type="entry name" value="PKS_ER"/>
    <property type="match status" value="1"/>
</dbReference>
<dbReference type="SUPFAM" id="SSF50129">
    <property type="entry name" value="GroES-like"/>
    <property type="match status" value="1"/>
</dbReference>
<dbReference type="InterPro" id="IPR036291">
    <property type="entry name" value="NAD(P)-bd_dom_sf"/>
</dbReference>
<dbReference type="Pfam" id="PF08240">
    <property type="entry name" value="ADH_N"/>
    <property type="match status" value="1"/>
</dbReference>
<proteinExistence type="predicted"/>
<dbReference type="OrthoDB" id="9790818at2"/>
<evidence type="ECO:0000259" key="1">
    <source>
        <dbReference type="SMART" id="SM00829"/>
    </source>
</evidence>
<dbReference type="EMBL" id="SGWY01000001">
    <property type="protein sequence ID" value="RZS67694.1"/>
    <property type="molecule type" value="Genomic_DNA"/>
</dbReference>
<dbReference type="InterPro" id="IPR013154">
    <property type="entry name" value="ADH-like_N"/>
</dbReference>
<dbReference type="InterPro" id="IPR020843">
    <property type="entry name" value="ER"/>
</dbReference>